<accession>A0A7Y2WBZ7</accession>
<evidence type="ECO:0000313" key="3">
    <source>
        <dbReference type="Proteomes" id="UP000569202"/>
    </source>
</evidence>
<proteinExistence type="predicted"/>
<name>A0A7Y2WBZ7_9GAMM</name>
<sequence length="192" mass="21716">MKLKTTILALTTVITVSLASAANKIPLPYAEFMMMVAINGQTLMKLDYEKKQFEKNNRLYTFDENTDYLCNAVLLAKENLKFIDQYPEYKNTAQTQQISKQLKTLAVQLPPALVKEKRHCKGYPVMMPTYSPPPISLNSQQTSPNSMDIQNNQQVTRPTLSEQKTSNEQIACGITGMIFRAVDKKAEVNCNK</sequence>
<feature type="chain" id="PRO_5030528258" evidence="1">
    <location>
        <begin position="22"/>
        <end position="192"/>
    </location>
</feature>
<feature type="signal peptide" evidence="1">
    <location>
        <begin position="1"/>
        <end position="21"/>
    </location>
</feature>
<dbReference type="EMBL" id="JABERL010000054">
    <property type="protein sequence ID" value="NNH78799.1"/>
    <property type="molecule type" value="Genomic_DNA"/>
</dbReference>
<dbReference type="RefSeq" id="WP_171540998.1">
    <property type="nucleotide sequence ID" value="NZ_JABERL010000054.1"/>
</dbReference>
<reference evidence="2 3" key="1">
    <citation type="submission" date="2020-04" db="EMBL/GenBank/DDBJ databases">
        <title>Acinetobacter Taxon 24.</title>
        <authorList>
            <person name="Nemec A."/>
            <person name="Radolfova-Krizova L."/>
            <person name="Higgins P.G."/>
            <person name="Spanelova P."/>
        </authorList>
    </citation>
    <scope>NUCLEOTIDE SEQUENCE [LARGE SCALE GENOMIC DNA]</scope>
    <source>
        <strain evidence="2 3">ANC 5380</strain>
    </source>
</reference>
<evidence type="ECO:0000256" key="1">
    <source>
        <dbReference type="SAM" id="SignalP"/>
    </source>
</evidence>
<organism evidence="2 3">
    <name type="scientific">Acinetobacter terrae</name>
    <dbReference type="NCBI Taxonomy" id="2731247"/>
    <lineage>
        <taxon>Bacteria</taxon>
        <taxon>Pseudomonadati</taxon>
        <taxon>Pseudomonadota</taxon>
        <taxon>Gammaproteobacteria</taxon>
        <taxon>Moraxellales</taxon>
        <taxon>Moraxellaceae</taxon>
        <taxon>Acinetobacter</taxon>
        <taxon>Acinetobacter Taxon 24</taxon>
    </lineage>
</organism>
<evidence type="ECO:0000313" key="2">
    <source>
        <dbReference type="EMBL" id="NNH78799.1"/>
    </source>
</evidence>
<comment type="caution">
    <text evidence="2">The sequence shown here is derived from an EMBL/GenBank/DDBJ whole genome shotgun (WGS) entry which is preliminary data.</text>
</comment>
<dbReference type="Proteomes" id="UP000569202">
    <property type="component" value="Unassembled WGS sequence"/>
</dbReference>
<gene>
    <name evidence="2" type="ORF">HLH17_14335</name>
</gene>
<keyword evidence="1" id="KW-0732">Signal</keyword>
<dbReference type="AlphaFoldDB" id="A0A7Y2WBZ7"/>
<protein>
    <submittedName>
        <fullName evidence="2">Uncharacterized protein</fullName>
    </submittedName>
</protein>